<dbReference type="EMBL" id="JAAALK010000396">
    <property type="protein sequence ID" value="KAG8044675.1"/>
    <property type="molecule type" value="Genomic_DNA"/>
</dbReference>
<feature type="region of interest" description="Disordered" evidence="1">
    <location>
        <begin position="69"/>
        <end position="105"/>
    </location>
</feature>
<evidence type="ECO:0000313" key="3">
    <source>
        <dbReference type="Proteomes" id="UP000729402"/>
    </source>
</evidence>
<reference evidence="2" key="1">
    <citation type="journal article" date="2021" name="bioRxiv">
        <title>Whole Genome Assembly and Annotation of Northern Wild Rice, Zizania palustris L., Supports a Whole Genome Duplication in the Zizania Genus.</title>
        <authorList>
            <person name="Haas M."/>
            <person name="Kono T."/>
            <person name="Macchietto M."/>
            <person name="Millas R."/>
            <person name="McGilp L."/>
            <person name="Shao M."/>
            <person name="Duquette J."/>
            <person name="Hirsch C.N."/>
            <person name="Kimball J."/>
        </authorList>
    </citation>
    <scope>NUCLEOTIDE SEQUENCE</scope>
    <source>
        <tissue evidence="2">Fresh leaf tissue</tissue>
    </source>
</reference>
<keyword evidence="3" id="KW-1185">Reference proteome</keyword>
<evidence type="ECO:0000256" key="1">
    <source>
        <dbReference type="SAM" id="MobiDB-lite"/>
    </source>
</evidence>
<name>A0A8J5QW72_ZIZPA</name>
<dbReference type="Proteomes" id="UP000729402">
    <property type="component" value="Unassembled WGS sequence"/>
</dbReference>
<accession>A0A8J5QW72</accession>
<proteinExistence type="predicted"/>
<comment type="caution">
    <text evidence="2">The sequence shown here is derived from an EMBL/GenBank/DDBJ whole genome shotgun (WGS) entry which is preliminary data.</text>
</comment>
<sequence length="118" mass="13439">MRNTPGRDLLRVATPHRAHLVGAREWRRRLHLRHVPGRRLFRRPFAHPSRRPAPTGYLAAPAIRHRRSHMLGVPHNAPERERTGRRSSPRARRRFKGLVSDGGSGGVQGGVLVAAHWR</sequence>
<reference evidence="2" key="2">
    <citation type="submission" date="2021-02" db="EMBL/GenBank/DDBJ databases">
        <authorList>
            <person name="Kimball J.A."/>
            <person name="Haas M.W."/>
            <person name="Macchietto M."/>
            <person name="Kono T."/>
            <person name="Duquette J."/>
            <person name="Shao M."/>
        </authorList>
    </citation>
    <scope>NUCLEOTIDE SEQUENCE</scope>
    <source>
        <tissue evidence="2">Fresh leaf tissue</tissue>
    </source>
</reference>
<protein>
    <submittedName>
        <fullName evidence="2">Uncharacterized protein</fullName>
    </submittedName>
</protein>
<dbReference type="AlphaFoldDB" id="A0A8J5QW72"/>
<organism evidence="2 3">
    <name type="scientific">Zizania palustris</name>
    <name type="common">Northern wild rice</name>
    <dbReference type="NCBI Taxonomy" id="103762"/>
    <lineage>
        <taxon>Eukaryota</taxon>
        <taxon>Viridiplantae</taxon>
        <taxon>Streptophyta</taxon>
        <taxon>Embryophyta</taxon>
        <taxon>Tracheophyta</taxon>
        <taxon>Spermatophyta</taxon>
        <taxon>Magnoliopsida</taxon>
        <taxon>Liliopsida</taxon>
        <taxon>Poales</taxon>
        <taxon>Poaceae</taxon>
        <taxon>BOP clade</taxon>
        <taxon>Oryzoideae</taxon>
        <taxon>Oryzeae</taxon>
        <taxon>Zizaniinae</taxon>
        <taxon>Zizania</taxon>
    </lineage>
</organism>
<feature type="compositionally biased region" description="Basic residues" evidence="1">
    <location>
        <begin position="85"/>
        <end position="96"/>
    </location>
</feature>
<gene>
    <name evidence="2" type="ORF">GUJ93_ZPchr0076g18685</name>
</gene>
<evidence type="ECO:0000313" key="2">
    <source>
        <dbReference type="EMBL" id="KAG8044675.1"/>
    </source>
</evidence>